<sequence length="108" mass="12774">MNQDQEKAMRKFAERMVKGYEAVHERDYQEALENLEPLVPLFHQEDKPNIKLLSYVAMAQLGTKKVDEFLSTCEELSKHEAKTKQEEQLKSRVDEMFDELMQVLNDHM</sequence>
<organism evidence="1 2">
    <name type="scientific">Bacillus selenitireducens (strain ATCC 700615 / DSM 15326 / MLS10)</name>
    <dbReference type="NCBI Taxonomy" id="439292"/>
    <lineage>
        <taxon>Bacteria</taxon>
        <taxon>Bacillati</taxon>
        <taxon>Bacillota</taxon>
        <taxon>Bacilli</taxon>
        <taxon>Bacillales</taxon>
        <taxon>Bacillaceae</taxon>
        <taxon>Salisediminibacterium</taxon>
    </lineage>
</organism>
<keyword evidence="2" id="KW-1185">Reference proteome</keyword>
<evidence type="ECO:0000313" key="1">
    <source>
        <dbReference type="EMBL" id="ADH99047.1"/>
    </source>
</evidence>
<dbReference type="OrthoDB" id="2874272at2"/>
<dbReference type="STRING" id="439292.Bsel_1535"/>
<reference evidence="1" key="1">
    <citation type="submission" date="2009-10" db="EMBL/GenBank/DDBJ databases">
        <title>Complete sequence of Bacillus selenitireducens MLS10.</title>
        <authorList>
            <consortium name="US DOE Joint Genome Institute"/>
            <person name="Lucas S."/>
            <person name="Copeland A."/>
            <person name="Lapidus A."/>
            <person name="Glavina del Rio T."/>
            <person name="Dalin E."/>
            <person name="Tice H."/>
            <person name="Bruce D."/>
            <person name="Goodwin L."/>
            <person name="Pitluck S."/>
            <person name="Sims D."/>
            <person name="Brettin T."/>
            <person name="Detter J.C."/>
            <person name="Han C."/>
            <person name="Larimer F."/>
            <person name="Land M."/>
            <person name="Hauser L."/>
            <person name="Kyrpides N."/>
            <person name="Ovchinnikova G."/>
            <person name="Stolz J."/>
        </authorList>
    </citation>
    <scope>NUCLEOTIDE SEQUENCE [LARGE SCALE GENOMIC DNA]</scope>
    <source>
        <strain evidence="1">MLS10</strain>
    </source>
</reference>
<dbReference type="EMBL" id="CP001791">
    <property type="protein sequence ID" value="ADH99047.1"/>
    <property type="molecule type" value="Genomic_DNA"/>
</dbReference>
<name>D6XTB1_BACIE</name>
<proteinExistence type="predicted"/>
<dbReference type="KEGG" id="bse:Bsel_1535"/>
<protein>
    <submittedName>
        <fullName evidence="1">Uncharacterized protein</fullName>
    </submittedName>
</protein>
<dbReference type="AlphaFoldDB" id="D6XTB1"/>
<gene>
    <name evidence="1" type="ordered locus">Bsel_1535</name>
</gene>
<evidence type="ECO:0000313" key="2">
    <source>
        <dbReference type="Proteomes" id="UP000000271"/>
    </source>
</evidence>
<dbReference type="HOGENOM" id="CLU_173814_0_0_9"/>
<dbReference type="RefSeq" id="WP_013172471.1">
    <property type="nucleotide sequence ID" value="NC_014219.1"/>
</dbReference>
<accession>D6XTB1</accession>
<dbReference type="Proteomes" id="UP000000271">
    <property type="component" value="Chromosome"/>
</dbReference>